<gene>
    <name evidence="7" type="ORF">TCLT_LOCUS8104</name>
</gene>
<sequence length="91" mass="10500">GHGKASDQCTGISRTKCGVDTARVYSYQKLNISGQMISFLGRGGPNPNFMRFVNEPNFLRFGRRQIGKFNQEYSDEFKREDRKPNFLRFGK</sequence>
<keyword evidence="3" id="KW-0964">Secreted</keyword>
<organism evidence="9">
    <name type="scientific">Thelazia callipaeda</name>
    <name type="common">Oriental eyeworm</name>
    <name type="synonym">Parasitic nematode</name>
    <dbReference type="NCBI Taxonomy" id="103827"/>
    <lineage>
        <taxon>Eukaryota</taxon>
        <taxon>Metazoa</taxon>
        <taxon>Ecdysozoa</taxon>
        <taxon>Nematoda</taxon>
        <taxon>Chromadorea</taxon>
        <taxon>Rhabditida</taxon>
        <taxon>Spirurina</taxon>
        <taxon>Spiruromorpha</taxon>
        <taxon>Thelazioidea</taxon>
        <taxon>Thelaziidae</taxon>
        <taxon>Thelazia</taxon>
    </lineage>
</organism>
<dbReference type="GO" id="GO:0007218">
    <property type="term" value="P:neuropeptide signaling pathway"/>
    <property type="evidence" value="ECO:0007669"/>
    <property type="project" value="UniProtKB-KW"/>
</dbReference>
<dbReference type="GO" id="GO:0005576">
    <property type="term" value="C:extracellular region"/>
    <property type="evidence" value="ECO:0007669"/>
    <property type="project" value="UniProtKB-SubCell"/>
</dbReference>
<evidence type="ECO:0000256" key="3">
    <source>
        <dbReference type="ARBA" id="ARBA00022525"/>
    </source>
</evidence>
<evidence type="ECO:0000313" key="7">
    <source>
        <dbReference type="EMBL" id="VDN05629.1"/>
    </source>
</evidence>
<dbReference type="WBParaSite" id="TCLT_0000811501-mRNA-1">
    <property type="protein sequence ID" value="TCLT_0000811501-mRNA-1"/>
    <property type="gene ID" value="TCLT_0000811501"/>
</dbReference>
<dbReference type="OrthoDB" id="5813613at2759"/>
<evidence type="ECO:0000256" key="4">
    <source>
        <dbReference type="ARBA" id="ARBA00022685"/>
    </source>
</evidence>
<keyword evidence="5" id="KW-0027">Amidation</keyword>
<evidence type="ECO:0000313" key="9">
    <source>
        <dbReference type="WBParaSite" id="TCLT_0000811501-mRNA-1"/>
    </source>
</evidence>
<comment type="subcellular location">
    <subcellularLocation>
        <location evidence="1">Secreted</location>
    </subcellularLocation>
</comment>
<dbReference type="AlphaFoldDB" id="A0A0N5D545"/>
<evidence type="ECO:0000256" key="1">
    <source>
        <dbReference type="ARBA" id="ARBA00004613"/>
    </source>
</evidence>
<comment type="similarity">
    <text evidence="2">Belongs to the FARP (FMRFamide related peptide) family.</text>
</comment>
<dbReference type="EMBL" id="UYYF01004584">
    <property type="protein sequence ID" value="VDN05629.1"/>
    <property type="molecule type" value="Genomic_DNA"/>
</dbReference>
<accession>A0A0N5D545</accession>
<keyword evidence="4" id="KW-0165">Cleavage on pair of basic residues</keyword>
<dbReference type="Pfam" id="PF01581">
    <property type="entry name" value="FARP"/>
    <property type="match status" value="3"/>
</dbReference>
<reference evidence="7 8" key="2">
    <citation type="submission" date="2018-11" db="EMBL/GenBank/DDBJ databases">
        <authorList>
            <consortium name="Pathogen Informatics"/>
        </authorList>
    </citation>
    <scope>NUCLEOTIDE SEQUENCE [LARGE SCALE GENOMIC DNA]</scope>
</reference>
<evidence type="ECO:0000256" key="5">
    <source>
        <dbReference type="ARBA" id="ARBA00022815"/>
    </source>
</evidence>
<proteinExistence type="inferred from homology"/>
<evidence type="ECO:0000313" key="8">
    <source>
        <dbReference type="Proteomes" id="UP000276776"/>
    </source>
</evidence>
<reference evidence="9" key="1">
    <citation type="submission" date="2017-02" db="UniProtKB">
        <authorList>
            <consortium name="WormBaseParasite"/>
        </authorList>
    </citation>
    <scope>IDENTIFICATION</scope>
</reference>
<name>A0A0N5D545_THECL</name>
<keyword evidence="8" id="KW-1185">Reference proteome</keyword>
<keyword evidence="6" id="KW-0527">Neuropeptide</keyword>
<dbReference type="InterPro" id="IPR002544">
    <property type="entry name" value="FMRFamid-related_peptide-like"/>
</dbReference>
<evidence type="ECO:0000256" key="2">
    <source>
        <dbReference type="ARBA" id="ARBA00006356"/>
    </source>
</evidence>
<evidence type="ECO:0000256" key="6">
    <source>
        <dbReference type="ARBA" id="ARBA00023320"/>
    </source>
</evidence>
<dbReference type="Proteomes" id="UP000276776">
    <property type="component" value="Unassembled WGS sequence"/>
</dbReference>
<protein>
    <submittedName>
        <fullName evidence="9">FMRFamide-related neuropeptides</fullName>
    </submittedName>
</protein>